<dbReference type="GO" id="GO:0000172">
    <property type="term" value="C:ribonuclease MRP complex"/>
    <property type="evidence" value="ECO:0007669"/>
    <property type="project" value="TreeGrafter"/>
</dbReference>
<dbReference type="GO" id="GO:0001682">
    <property type="term" value="P:tRNA 5'-leader removal"/>
    <property type="evidence" value="ECO:0007669"/>
    <property type="project" value="InterPro"/>
</dbReference>
<dbReference type="Proteomes" id="UP001212841">
    <property type="component" value="Unassembled WGS sequence"/>
</dbReference>
<dbReference type="PANTHER" id="PTHR15396">
    <property type="entry name" value="RIBONUCLEASE P PROTEIN SUBUNIT P40"/>
    <property type="match status" value="1"/>
</dbReference>
<reference evidence="1" key="1">
    <citation type="submission" date="2020-05" db="EMBL/GenBank/DDBJ databases">
        <title>Phylogenomic resolution of chytrid fungi.</title>
        <authorList>
            <person name="Stajich J.E."/>
            <person name="Amses K."/>
            <person name="Simmons R."/>
            <person name="Seto K."/>
            <person name="Myers J."/>
            <person name="Bonds A."/>
            <person name="Quandt C.A."/>
            <person name="Barry K."/>
            <person name="Liu P."/>
            <person name="Grigoriev I."/>
            <person name="Longcore J.E."/>
            <person name="James T.Y."/>
        </authorList>
    </citation>
    <scope>NUCLEOTIDE SEQUENCE</scope>
    <source>
        <strain evidence="1">JEL0318</strain>
    </source>
</reference>
<dbReference type="InterPro" id="IPR013893">
    <property type="entry name" value="RNase_P_Rpp40"/>
</dbReference>
<evidence type="ECO:0000313" key="2">
    <source>
        <dbReference type="Proteomes" id="UP001212841"/>
    </source>
</evidence>
<dbReference type="EMBL" id="JADGJD010001390">
    <property type="protein sequence ID" value="KAJ3042839.1"/>
    <property type="molecule type" value="Genomic_DNA"/>
</dbReference>
<evidence type="ECO:0000313" key="1">
    <source>
        <dbReference type="EMBL" id="KAJ3042839.1"/>
    </source>
</evidence>
<dbReference type="GO" id="GO:0000171">
    <property type="term" value="F:ribonuclease MRP activity"/>
    <property type="evidence" value="ECO:0007669"/>
    <property type="project" value="TreeGrafter"/>
</dbReference>
<dbReference type="GO" id="GO:0000447">
    <property type="term" value="P:endonucleolytic cleavage in ITS1 to separate SSU-rRNA from 5.8S rRNA and LSU-rRNA from tricistronic rRNA transcript (SSU-rRNA, 5.8S rRNA, LSU-rRNA)"/>
    <property type="evidence" value="ECO:0007669"/>
    <property type="project" value="TreeGrafter"/>
</dbReference>
<dbReference type="GO" id="GO:0004526">
    <property type="term" value="F:ribonuclease P activity"/>
    <property type="evidence" value="ECO:0007669"/>
    <property type="project" value="TreeGrafter"/>
</dbReference>
<organism evidence="1 2">
    <name type="scientific">Rhizophlyctis rosea</name>
    <dbReference type="NCBI Taxonomy" id="64517"/>
    <lineage>
        <taxon>Eukaryota</taxon>
        <taxon>Fungi</taxon>
        <taxon>Fungi incertae sedis</taxon>
        <taxon>Chytridiomycota</taxon>
        <taxon>Chytridiomycota incertae sedis</taxon>
        <taxon>Chytridiomycetes</taxon>
        <taxon>Rhizophlyctidales</taxon>
        <taxon>Rhizophlyctidaceae</taxon>
        <taxon>Rhizophlyctis</taxon>
    </lineage>
</organism>
<dbReference type="PANTHER" id="PTHR15396:SF1">
    <property type="entry name" value="RIBONUCLEASE P PROTEIN SUBUNIT P40"/>
    <property type="match status" value="1"/>
</dbReference>
<sequence>MSVHPTFDQPNSRLIVSLSYLSDPDKTSPATKTAETHPFNHSAKVLLPLTSNSNQTTRTRWEKGFHQHGQASKFHKVSLPLRFFLDTTFQQHVRRGGTMALQCNVRIDQDDVFALLPSGTLLLNVTKPTYEKLGLVGKPSQLSPKGERYQISVDISAPSFKPTNKLYERVKWCFEHTLPNTYDFYMSSIDSSTGALRDIPFPPDANAKTISNPFTSHTEENVLIPPMSNLPLSFSSGIDGAEDQETVLERLEWIGMVACGADRIRATDKVDPFISVYSTPEASTPGDVFIGTWTGFIPAKQILDLITGLRDLIKQDSLPWAALLVSGFRDSPISWRQSEHGYASNGENDYVLLVLPDGRCVVFQALGSEDTFAI</sequence>
<accession>A0AAD5X117</accession>
<comment type="caution">
    <text evidence="1">The sequence shown here is derived from an EMBL/GenBank/DDBJ whole genome shotgun (WGS) entry which is preliminary data.</text>
</comment>
<proteinExistence type="predicted"/>
<protein>
    <submittedName>
        <fullName evidence="1">Ribonuclease P protein subunit p40</fullName>
    </submittedName>
</protein>
<dbReference type="Pfam" id="PF08584">
    <property type="entry name" value="Ribonuc_P_40"/>
    <property type="match status" value="1"/>
</dbReference>
<name>A0AAD5X117_9FUNG</name>
<gene>
    <name evidence="1" type="primary">RPP40</name>
    <name evidence="1" type="ORF">HK097_001893</name>
</gene>
<dbReference type="AlphaFoldDB" id="A0AAD5X117"/>
<keyword evidence="2" id="KW-1185">Reference proteome</keyword>
<dbReference type="GO" id="GO:0030681">
    <property type="term" value="C:multimeric ribonuclease P complex"/>
    <property type="evidence" value="ECO:0007669"/>
    <property type="project" value="TreeGrafter"/>
</dbReference>